<proteinExistence type="predicted"/>
<name>K1R6B8_MAGGI</name>
<dbReference type="GO" id="GO:0007165">
    <property type="term" value="P:signal transduction"/>
    <property type="evidence" value="ECO:0007669"/>
    <property type="project" value="InterPro"/>
</dbReference>
<dbReference type="InParanoid" id="K1R6B8"/>
<dbReference type="HOGENOM" id="CLU_346218_0_0_1"/>
<organism evidence="1">
    <name type="scientific">Magallana gigas</name>
    <name type="common">Pacific oyster</name>
    <name type="synonym">Crassostrea gigas</name>
    <dbReference type="NCBI Taxonomy" id="29159"/>
    <lineage>
        <taxon>Eukaryota</taxon>
        <taxon>Metazoa</taxon>
        <taxon>Spiralia</taxon>
        <taxon>Lophotrochozoa</taxon>
        <taxon>Mollusca</taxon>
        <taxon>Bivalvia</taxon>
        <taxon>Autobranchia</taxon>
        <taxon>Pteriomorphia</taxon>
        <taxon>Ostreida</taxon>
        <taxon>Ostreoidea</taxon>
        <taxon>Ostreidae</taxon>
        <taxon>Magallana</taxon>
    </lineage>
</organism>
<protein>
    <submittedName>
        <fullName evidence="1">Uncharacterized protein</fullName>
    </submittedName>
</protein>
<evidence type="ECO:0000313" key="1">
    <source>
        <dbReference type="EMBL" id="EKC41343.1"/>
    </source>
</evidence>
<gene>
    <name evidence="1" type="ORF">CGI_10011865</name>
</gene>
<sequence length="816" mass="92755">MDDINALGLIRTEKEKYTIFTDKLKSGEDLLLYNKDVQSTTERSVRLCTNIQKYINAIQDEIQSLNDIIKSFTIHLGEKMKQLVESGYFEETNTKIFKSEENGKNVVTSVLQFIGIKPSMMSGDTKAKQDARYYRGSDQGYHNGLCCVVTVVEGNHGFTKEDLSCLSSDRPDDLKRCSENREEIVVASVVKIIPRDGFQFVLDVPMRIFVPYMSIDNDKEIKLKISIDGSKWTYPEKITPTANLNESRASNEAKARELLELFKTASESGFKALVESLSAAKQGHLAQILQKTLTDLEESELGSDFEDVKSSKLQLVSSNDSKEWTIIKFRSSSNLPNNTTVSIPSNQRNFDLIGFVVPKGISDEEICRVANEIYQRIYQVPVRLIVKQHMERTSDLYIRCVEKSKSGDAQKEMANQGYKDGPEEMMELGLCDTEEVIFNANGNIKYVSGATQMSFFLNIDTAQPCVQIDVVNKKAQFSSRTYQGNLAYNVGDTPQSPPRSGSFLIHIPKEAQRYAPLTLDVPVKAAAKYLAWQLTKRGSPDKHDLYMKLCMDARKVKVLKNRANREGNTERKCCEAFIMSWASQRPKQENKVTTILESLMELDEDSLAKETDSFLMPFMNGFLSDKSIKELSAKLEPKWELLARKLGFDDEDIKAFNMDFDNDRMRALHMLDRWRLEDKKARLVLEYEKVANQQHNLQKLLNQTEDVIAKATSDVTVPMRIFVPYVPIDIEKEIKLKISIDGSKWTYPEKITPTANLNEVDAGLASRVSSDPDFNHIRIATPLFGVEFDEYTQNDVALDIQPNYIKKAGKTDFPYY</sequence>
<dbReference type="SUPFAM" id="SSF47986">
    <property type="entry name" value="DEATH domain"/>
    <property type="match status" value="1"/>
</dbReference>
<dbReference type="AlphaFoldDB" id="K1R6B8"/>
<dbReference type="Pfam" id="PF00531">
    <property type="entry name" value="Death"/>
    <property type="match status" value="1"/>
</dbReference>
<dbReference type="EMBL" id="JH816365">
    <property type="protein sequence ID" value="EKC41343.1"/>
    <property type="molecule type" value="Genomic_DNA"/>
</dbReference>
<dbReference type="PROSITE" id="PS50017">
    <property type="entry name" value="DEATH_DOMAIN"/>
    <property type="match status" value="1"/>
</dbReference>
<accession>K1R6B8</accession>
<reference evidence="1" key="1">
    <citation type="journal article" date="2012" name="Nature">
        <title>The oyster genome reveals stress adaptation and complexity of shell formation.</title>
        <authorList>
            <person name="Zhang G."/>
            <person name="Fang X."/>
            <person name="Guo X."/>
            <person name="Li L."/>
            <person name="Luo R."/>
            <person name="Xu F."/>
            <person name="Yang P."/>
            <person name="Zhang L."/>
            <person name="Wang X."/>
            <person name="Qi H."/>
            <person name="Xiong Z."/>
            <person name="Que H."/>
            <person name="Xie Y."/>
            <person name="Holland P.W."/>
            <person name="Paps J."/>
            <person name="Zhu Y."/>
            <person name="Wu F."/>
            <person name="Chen Y."/>
            <person name="Wang J."/>
            <person name="Peng C."/>
            <person name="Meng J."/>
            <person name="Yang L."/>
            <person name="Liu J."/>
            <person name="Wen B."/>
            <person name="Zhang N."/>
            <person name="Huang Z."/>
            <person name="Zhu Q."/>
            <person name="Feng Y."/>
            <person name="Mount A."/>
            <person name="Hedgecock D."/>
            <person name="Xu Z."/>
            <person name="Liu Y."/>
            <person name="Domazet-Loso T."/>
            <person name="Du Y."/>
            <person name="Sun X."/>
            <person name="Zhang S."/>
            <person name="Liu B."/>
            <person name="Cheng P."/>
            <person name="Jiang X."/>
            <person name="Li J."/>
            <person name="Fan D."/>
            <person name="Wang W."/>
            <person name="Fu W."/>
            <person name="Wang T."/>
            <person name="Wang B."/>
            <person name="Zhang J."/>
            <person name="Peng Z."/>
            <person name="Li Y."/>
            <person name="Li N."/>
            <person name="Wang J."/>
            <person name="Chen M."/>
            <person name="He Y."/>
            <person name="Tan F."/>
            <person name="Song X."/>
            <person name="Zheng Q."/>
            <person name="Huang R."/>
            <person name="Yang H."/>
            <person name="Du X."/>
            <person name="Chen L."/>
            <person name="Yang M."/>
            <person name="Gaffney P.M."/>
            <person name="Wang S."/>
            <person name="Luo L."/>
            <person name="She Z."/>
            <person name="Ming Y."/>
            <person name="Huang W."/>
            <person name="Zhang S."/>
            <person name="Huang B."/>
            <person name="Zhang Y."/>
            <person name="Qu T."/>
            <person name="Ni P."/>
            <person name="Miao G."/>
            <person name="Wang J."/>
            <person name="Wang Q."/>
            <person name="Steinberg C.E."/>
            <person name="Wang H."/>
            <person name="Li N."/>
            <person name="Qian L."/>
            <person name="Zhang G."/>
            <person name="Li Y."/>
            <person name="Yang H."/>
            <person name="Liu X."/>
            <person name="Wang J."/>
            <person name="Yin Y."/>
            <person name="Wang J."/>
        </authorList>
    </citation>
    <scope>NUCLEOTIDE SEQUENCE [LARGE SCALE GENOMIC DNA]</scope>
    <source>
        <strain evidence="1">05x7-T-G4-1.051#20</strain>
    </source>
</reference>
<dbReference type="InterPro" id="IPR011029">
    <property type="entry name" value="DEATH-like_dom_sf"/>
</dbReference>
<dbReference type="InterPro" id="IPR000488">
    <property type="entry name" value="Death_dom"/>
</dbReference>
<dbReference type="CDD" id="cd01670">
    <property type="entry name" value="Death"/>
    <property type="match status" value="1"/>
</dbReference>
<dbReference type="Gene3D" id="1.10.533.10">
    <property type="entry name" value="Death Domain, Fas"/>
    <property type="match status" value="2"/>
</dbReference>